<name>A0A5J5EY12_9PEZI</name>
<evidence type="ECO:0000256" key="1">
    <source>
        <dbReference type="SAM" id="MobiDB-lite"/>
    </source>
</evidence>
<reference evidence="3 4" key="1">
    <citation type="submission" date="2019-09" db="EMBL/GenBank/DDBJ databases">
        <title>Draft genome of the ectomycorrhizal ascomycete Sphaerosporella brunnea.</title>
        <authorList>
            <consortium name="DOE Joint Genome Institute"/>
            <person name="Benucci G.M."/>
            <person name="Marozzi G."/>
            <person name="Antonielli L."/>
            <person name="Sanchez S."/>
            <person name="Marco P."/>
            <person name="Wang X."/>
            <person name="Falini L.B."/>
            <person name="Barry K."/>
            <person name="Haridas S."/>
            <person name="Lipzen A."/>
            <person name="Labutti K."/>
            <person name="Grigoriev I.V."/>
            <person name="Murat C."/>
            <person name="Martin F."/>
            <person name="Albertini E."/>
            <person name="Donnini D."/>
            <person name="Bonito G."/>
        </authorList>
    </citation>
    <scope>NUCLEOTIDE SEQUENCE [LARGE SCALE GENOMIC DNA]</scope>
    <source>
        <strain evidence="3 4">Sb_GMNB300</strain>
    </source>
</reference>
<gene>
    <name evidence="3" type="ORF">FN846DRAFT_889982</name>
</gene>
<comment type="caution">
    <text evidence="3">The sequence shown here is derived from an EMBL/GenBank/DDBJ whole genome shotgun (WGS) entry which is preliminary data.</text>
</comment>
<keyword evidence="2" id="KW-0732">Signal</keyword>
<protein>
    <submittedName>
        <fullName evidence="3">Uncharacterized protein</fullName>
    </submittedName>
</protein>
<evidence type="ECO:0000256" key="2">
    <source>
        <dbReference type="SAM" id="SignalP"/>
    </source>
</evidence>
<evidence type="ECO:0000313" key="4">
    <source>
        <dbReference type="Proteomes" id="UP000326924"/>
    </source>
</evidence>
<sequence length="228" mass="25707">MWRVFKGRALMPLTLRTLLMRLTRLTILARLPRPTAAAETTQAAGIYLPLPLYRALPDSKLIVPLPPTITASDQPDDTKKRKRKGKRRRKVNPDPDNHEHSLRHHQQTPMHKEKKPENDKPCNIPKVTGAMSACDRVRLPGPEMTTDNQQPGLAVTPEPASVSAVHEKPWCIYGDVSNYTAWPSPRMLHPIPMALVLQLPSHFVAPPRWRGNCGRLRETAVMRASGVW</sequence>
<dbReference type="AlphaFoldDB" id="A0A5J5EY12"/>
<proteinExistence type="predicted"/>
<dbReference type="EMBL" id="VXIS01000083">
    <property type="protein sequence ID" value="KAA8906897.1"/>
    <property type="molecule type" value="Genomic_DNA"/>
</dbReference>
<feature type="signal peptide" evidence="2">
    <location>
        <begin position="1"/>
        <end position="37"/>
    </location>
</feature>
<dbReference type="InParanoid" id="A0A5J5EY12"/>
<accession>A0A5J5EY12</accession>
<keyword evidence="4" id="KW-1185">Reference proteome</keyword>
<feature type="compositionally biased region" description="Basic and acidic residues" evidence="1">
    <location>
        <begin position="91"/>
        <end position="100"/>
    </location>
</feature>
<dbReference type="Proteomes" id="UP000326924">
    <property type="component" value="Unassembled WGS sequence"/>
</dbReference>
<feature type="region of interest" description="Disordered" evidence="1">
    <location>
        <begin position="65"/>
        <end position="124"/>
    </location>
</feature>
<feature type="chain" id="PRO_5023935300" evidence="2">
    <location>
        <begin position="38"/>
        <end position="228"/>
    </location>
</feature>
<organism evidence="3 4">
    <name type="scientific">Sphaerosporella brunnea</name>
    <dbReference type="NCBI Taxonomy" id="1250544"/>
    <lineage>
        <taxon>Eukaryota</taxon>
        <taxon>Fungi</taxon>
        <taxon>Dikarya</taxon>
        <taxon>Ascomycota</taxon>
        <taxon>Pezizomycotina</taxon>
        <taxon>Pezizomycetes</taxon>
        <taxon>Pezizales</taxon>
        <taxon>Pyronemataceae</taxon>
        <taxon>Sphaerosporella</taxon>
    </lineage>
</organism>
<feature type="compositionally biased region" description="Basic residues" evidence="1">
    <location>
        <begin position="80"/>
        <end position="90"/>
    </location>
</feature>
<evidence type="ECO:0000313" key="3">
    <source>
        <dbReference type="EMBL" id="KAA8906897.1"/>
    </source>
</evidence>
<feature type="compositionally biased region" description="Basic and acidic residues" evidence="1">
    <location>
        <begin position="110"/>
        <end position="120"/>
    </location>
</feature>